<proteinExistence type="predicted"/>
<comment type="caution">
    <text evidence="2">The sequence shown here is derived from an EMBL/GenBank/DDBJ whole genome shotgun (WGS) entry which is preliminary data.</text>
</comment>
<name>A0ABN9T0J9_9DINO</name>
<evidence type="ECO:0000313" key="2">
    <source>
        <dbReference type="EMBL" id="CAK0838449.1"/>
    </source>
</evidence>
<dbReference type="EMBL" id="CAUYUJ010014226">
    <property type="protein sequence ID" value="CAK0838449.1"/>
    <property type="molecule type" value="Genomic_DNA"/>
</dbReference>
<dbReference type="Proteomes" id="UP001189429">
    <property type="component" value="Unassembled WGS sequence"/>
</dbReference>
<feature type="region of interest" description="Disordered" evidence="1">
    <location>
        <begin position="94"/>
        <end position="117"/>
    </location>
</feature>
<accession>A0ABN9T0J9</accession>
<reference evidence="2" key="1">
    <citation type="submission" date="2023-10" db="EMBL/GenBank/DDBJ databases">
        <authorList>
            <person name="Chen Y."/>
            <person name="Shah S."/>
            <person name="Dougan E. K."/>
            <person name="Thang M."/>
            <person name="Chan C."/>
        </authorList>
    </citation>
    <scope>NUCLEOTIDE SEQUENCE [LARGE SCALE GENOMIC DNA]</scope>
</reference>
<protein>
    <submittedName>
        <fullName evidence="2">Uncharacterized protein</fullName>
    </submittedName>
</protein>
<feature type="region of interest" description="Disordered" evidence="1">
    <location>
        <begin position="340"/>
        <end position="372"/>
    </location>
</feature>
<evidence type="ECO:0000313" key="3">
    <source>
        <dbReference type="Proteomes" id="UP001189429"/>
    </source>
</evidence>
<sequence>MAPMKRPAGASIGGAAKKTKGIKVAILATGGYPEDVLTMLAGSLDSIMSTCKEERHRHQQTAADMVSAVLKAALASAEAGVAAAQARLDELKAQKGDRDTTAEAAAATQTSKKETTIAARDAEKRAVEGLKAAKKELAAANEARTTGDTELVEAEAKKTRLEVFLAGPFEEMKAGSLDDARTKEGCSEVLKIGKEYSLVDFDDSLLTSLPSVIQKAPDARGGFDSLCLAQVQELLQQATSDLAAALAAGELAKAERASAVAASEGALAAAEAQEAAGRRAVLEAKREEAEAGEALRAAKAAAKAFDPELREACDALGGAHAALRRLQDDAVAPFTALLEWSNVPPPEPEPEVAEEPAAEPPVGEPAAAAPAA</sequence>
<organism evidence="2 3">
    <name type="scientific">Prorocentrum cordatum</name>
    <dbReference type="NCBI Taxonomy" id="2364126"/>
    <lineage>
        <taxon>Eukaryota</taxon>
        <taxon>Sar</taxon>
        <taxon>Alveolata</taxon>
        <taxon>Dinophyceae</taxon>
        <taxon>Prorocentrales</taxon>
        <taxon>Prorocentraceae</taxon>
        <taxon>Prorocentrum</taxon>
    </lineage>
</organism>
<evidence type="ECO:0000256" key="1">
    <source>
        <dbReference type="SAM" id="MobiDB-lite"/>
    </source>
</evidence>
<feature type="compositionally biased region" description="Acidic residues" evidence="1">
    <location>
        <begin position="348"/>
        <end position="357"/>
    </location>
</feature>
<gene>
    <name evidence="2" type="ORF">PCOR1329_LOCUS34395</name>
</gene>
<keyword evidence="3" id="KW-1185">Reference proteome</keyword>